<reference evidence="1" key="1">
    <citation type="journal article" date="2021" name="Proc. Natl. Acad. Sci. U.S.A.">
        <title>A Catalog of Tens of Thousands of Viruses from Human Metagenomes Reveals Hidden Associations with Chronic Diseases.</title>
        <authorList>
            <person name="Tisza M.J."/>
            <person name="Buck C.B."/>
        </authorList>
    </citation>
    <scope>NUCLEOTIDE SEQUENCE</scope>
    <source>
        <strain evidence="1">CtML55</strain>
    </source>
</reference>
<accession>A0A8S5RIC3</accession>
<organism evidence="1">
    <name type="scientific">virus sp. ctML55</name>
    <dbReference type="NCBI Taxonomy" id="2827627"/>
    <lineage>
        <taxon>Viruses</taxon>
    </lineage>
</organism>
<protein>
    <submittedName>
        <fullName evidence="1">Uncharacterized protein</fullName>
    </submittedName>
</protein>
<name>A0A8S5RIC3_9VIRU</name>
<sequence length="31" mass="3830">MRIGSRWKMNPYEVLSYYLEILIRLLRPGNF</sequence>
<proteinExistence type="predicted"/>
<dbReference type="EMBL" id="BK059105">
    <property type="protein sequence ID" value="DAE30821.1"/>
    <property type="molecule type" value="Genomic_DNA"/>
</dbReference>
<evidence type="ECO:0000313" key="1">
    <source>
        <dbReference type="EMBL" id="DAE30821.1"/>
    </source>
</evidence>